<proteinExistence type="predicted"/>
<keyword evidence="2" id="KW-0255">Endonuclease</keyword>
<keyword evidence="2" id="KW-0378">Hydrolase</keyword>
<sequence>MSDIISKPYVWTIAEKQVIKDNFGNHNDWPKGIFNNLKEKLIDYLRIQQKNKCCYCKYDLGFDIKQVDIEHIVPKSRHERFTFEPLNLALSCPGCNTKKSVKPVLNTITVKYSKNSNNYKIVHAHFDNYSDHINIVNGCVFTANSAKGSETITYCELFRLSTVEEKIKATKGLETSTLESLVIDLKNASNEKKEELVKLLTNAIR</sequence>
<evidence type="ECO:0000313" key="3">
    <source>
        <dbReference type="Proteomes" id="UP000309016"/>
    </source>
</evidence>
<protein>
    <submittedName>
        <fullName evidence="2">HNH endonuclease</fullName>
    </submittedName>
</protein>
<dbReference type="RefSeq" id="WP_139065633.1">
    <property type="nucleotide sequence ID" value="NZ_CP040812.1"/>
</dbReference>
<dbReference type="KEGG" id="afla:FHG64_06340"/>
<name>A0A5B7X0E7_9FLAO</name>
<dbReference type="Pfam" id="PF01844">
    <property type="entry name" value="HNH"/>
    <property type="match status" value="1"/>
</dbReference>
<keyword evidence="2" id="KW-0540">Nuclease</keyword>
<dbReference type="GO" id="GO:0008270">
    <property type="term" value="F:zinc ion binding"/>
    <property type="evidence" value="ECO:0007669"/>
    <property type="project" value="InterPro"/>
</dbReference>
<reference evidence="2 3" key="1">
    <citation type="submission" date="2019-06" db="EMBL/GenBank/DDBJ databases">
        <title>Complete genome sequence of Antarcticibacterium flavum KCTC 52984T from an Antarctic marine sediment.</title>
        <authorList>
            <person name="Lee Y.M."/>
            <person name="Shin S.C."/>
        </authorList>
    </citation>
    <scope>NUCLEOTIDE SEQUENCE [LARGE SCALE GENOMIC DNA]</scope>
    <source>
        <strain evidence="2 3">KCTC 52984</strain>
    </source>
</reference>
<dbReference type="InterPro" id="IPR002711">
    <property type="entry name" value="HNH"/>
</dbReference>
<gene>
    <name evidence="2" type="ORF">FHG64_06340</name>
</gene>
<dbReference type="EMBL" id="CP040812">
    <property type="protein sequence ID" value="QCY69054.1"/>
    <property type="molecule type" value="Genomic_DNA"/>
</dbReference>
<dbReference type="GO" id="GO:0003676">
    <property type="term" value="F:nucleic acid binding"/>
    <property type="evidence" value="ECO:0007669"/>
    <property type="project" value="InterPro"/>
</dbReference>
<keyword evidence="3" id="KW-1185">Reference proteome</keyword>
<organism evidence="2 3">
    <name type="scientific">Antarcticibacterium flavum</name>
    <dbReference type="NCBI Taxonomy" id="2058175"/>
    <lineage>
        <taxon>Bacteria</taxon>
        <taxon>Pseudomonadati</taxon>
        <taxon>Bacteroidota</taxon>
        <taxon>Flavobacteriia</taxon>
        <taxon>Flavobacteriales</taxon>
        <taxon>Flavobacteriaceae</taxon>
        <taxon>Antarcticibacterium</taxon>
    </lineage>
</organism>
<feature type="domain" description="HNH" evidence="1">
    <location>
        <begin position="53"/>
        <end position="100"/>
    </location>
</feature>
<evidence type="ECO:0000313" key="2">
    <source>
        <dbReference type="EMBL" id="QCY69054.1"/>
    </source>
</evidence>
<evidence type="ECO:0000259" key="1">
    <source>
        <dbReference type="Pfam" id="PF01844"/>
    </source>
</evidence>
<dbReference type="OrthoDB" id="5918473at2"/>
<dbReference type="Proteomes" id="UP000309016">
    <property type="component" value="Chromosome"/>
</dbReference>
<dbReference type="GO" id="GO:0004519">
    <property type="term" value="F:endonuclease activity"/>
    <property type="evidence" value="ECO:0007669"/>
    <property type="project" value="UniProtKB-KW"/>
</dbReference>
<accession>A0A5B7X0E7</accession>
<dbReference type="Gene3D" id="1.10.30.50">
    <property type="match status" value="1"/>
</dbReference>
<dbReference type="AlphaFoldDB" id="A0A5B7X0E7"/>